<reference evidence="3" key="1">
    <citation type="journal article" date="2021" name="BMC Genomics">
        <title>Chromosome-level genome assembly and manually-curated proteome of model necrotroph Parastagonospora nodorum Sn15 reveals a genome-wide trove of candidate effector homologs, and redundancy of virulence-related functions within an accessory chromosome.</title>
        <authorList>
            <person name="Bertazzoni S."/>
            <person name="Jones D.A.B."/>
            <person name="Phan H.T."/>
            <person name="Tan K.-C."/>
            <person name="Hane J.K."/>
        </authorList>
    </citation>
    <scope>NUCLEOTIDE SEQUENCE [LARGE SCALE GENOMIC DNA]</scope>
    <source>
        <strain evidence="3">SN15 / ATCC MYA-4574 / FGSC 10173)</strain>
    </source>
</reference>
<dbReference type="VEuPathDB" id="FungiDB:JI435_124900"/>
<feature type="transmembrane region" description="Helical" evidence="1">
    <location>
        <begin position="12"/>
        <end position="32"/>
    </location>
</feature>
<dbReference type="KEGG" id="pno:SNOG_12490"/>
<sequence length="229" mass="25148">MATITILLEPSAIFSCALFAATYSPAGLAFSFSPSLLQWLDFLLAHLCANIPLLLSIIVCATMMYHHHVRLRALEQAPTSPSTTDFLRLLGVFRTTLRLLTIAQSSSQEALDDLRSDLLGLITQLGDDMTAVDTDVAAITTHINILRNCLAVLANNLDLARSILGADVPCDEDGLEMGDEVELFWDACEEDEDEGGDEMKEEGIDVHASDEMVEGWLEECEWPEECEDA</sequence>
<protein>
    <submittedName>
        <fullName evidence="2">Uncharacterized protein</fullName>
    </submittedName>
</protein>
<gene>
    <name evidence="2" type="ORF">JI435_124900</name>
</gene>
<keyword evidence="3" id="KW-1185">Reference proteome</keyword>
<keyword evidence="1" id="KW-1133">Transmembrane helix</keyword>
<proteinExistence type="predicted"/>
<dbReference type="RefSeq" id="XP_001802712.1">
    <property type="nucleotide sequence ID" value="XM_001802660.1"/>
</dbReference>
<name>A0A7U2ICD8_PHANO</name>
<evidence type="ECO:0000313" key="2">
    <source>
        <dbReference type="EMBL" id="QRD07302.1"/>
    </source>
</evidence>
<accession>A0A7U2ICD8</accession>
<dbReference type="EMBL" id="CP069044">
    <property type="protein sequence ID" value="QRD07302.1"/>
    <property type="molecule type" value="Genomic_DNA"/>
</dbReference>
<keyword evidence="1" id="KW-0472">Membrane</keyword>
<keyword evidence="1" id="KW-0812">Transmembrane</keyword>
<organism evidence="2 3">
    <name type="scientific">Phaeosphaeria nodorum (strain SN15 / ATCC MYA-4574 / FGSC 10173)</name>
    <name type="common">Glume blotch fungus</name>
    <name type="synonym">Parastagonospora nodorum</name>
    <dbReference type="NCBI Taxonomy" id="321614"/>
    <lineage>
        <taxon>Eukaryota</taxon>
        <taxon>Fungi</taxon>
        <taxon>Dikarya</taxon>
        <taxon>Ascomycota</taxon>
        <taxon>Pezizomycotina</taxon>
        <taxon>Dothideomycetes</taxon>
        <taxon>Pleosporomycetidae</taxon>
        <taxon>Pleosporales</taxon>
        <taxon>Pleosporineae</taxon>
        <taxon>Phaeosphaeriaceae</taxon>
        <taxon>Parastagonospora</taxon>
    </lineage>
</organism>
<evidence type="ECO:0000256" key="1">
    <source>
        <dbReference type="SAM" id="Phobius"/>
    </source>
</evidence>
<evidence type="ECO:0000313" key="3">
    <source>
        <dbReference type="Proteomes" id="UP000663193"/>
    </source>
</evidence>
<dbReference type="Proteomes" id="UP000663193">
    <property type="component" value="Chromosome 22"/>
</dbReference>
<dbReference type="AlphaFoldDB" id="A0A7U2ICD8"/>
<feature type="transmembrane region" description="Helical" evidence="1">
    <location>
        <begin position="44"/>
        <end position="65"/>
    </location>
</feature>